<sequence length="562" mass="60426">MSVAVPATSLAVLALASRPASACGGLFCDIVDGTPQPVDQTGENILFVVDRAAETVEAHIQIEYTGDPDEFAWIIPVTAVPEFSIGSEKLFDNLLTSTAPRYGWNFNLDCPDGPDGVCCICGGDGKVAEQSGWTDDGGDSDDGVEVIKRDFVGAYEIVTLQSGDAQELWDWLSTHGYYENNLARPVIDAYVAEGFYFAAARLRHGAGVEEIQPLVVKYSGTEPCVPLRLTKIAATDDMGVRVFALAKVRVAPSNYRHVELNDVRIDWLGGADNYAEVVTAAVDVPGADGHAFITEYAGSSDIVVRAGLVGDAWDPESFRALTSPAPADGPTVIDVLAAQGLVDCSGDACVYDHPQVLSLLRTYVPAPASVAEDAFYKCLRCHESDIDANAWSAEAFAQAMEERIVAPGQHADELLEKWPYLTRMFTIISRHEMTVDPEFLENASLPEVDNVHTAEFFLGCGGTRKTELPSERTVLSGPGGWPDFPEAMPYALRVEQIAPAGAPQLVQDFAPAIDAALRASNSQFSYDDGKAGCALGRGSLFGAAPLMVVFAVAWHGRRRRRV</sequence>
<accession>A0ABT5BCR7</accession>
<reference evidence="3 4" key="1">
    <citation type="submission" date="2022-11" db="EMBL/GenBank/DDBJ databases">
        <title>Minimal conservation of predation-associated metabolite biosynthetic gene clusters underscores biosynthetic potential of Myxococcota including descriptions for ten novel species: Archangium lansinium sp. nov., Myxococcus landrumus sp. nov., Nannocystis bai.</title>
        <authorList>
            <person name="Ahearne A."/>
            <person name="Stevens C."/>
            <person name="Dowd S."/>
        </authorList>
    </citation>
    <scope>NUCLEOTIDE SEQUENCE [LARGE SCALE GENOMIC DNA]</scope>
    <source>
        <strain evidence="3 4">NCELM</strain>
    </source>
</reference>
<feature type="transmembrane region" description="Helical" evidence="1">
    <location>
        <begin position="534"/>
        <end position="554"/>
    </location>
</feature>
<gene>
    <name evidence="3" type="ORF">POL58_29585</name>
</gene>
<protein>
    <submittedName>
        <fullName evidence="3">DUF2330 domain-containing protein</fullName>
    </submittedName>
</protein>
<dbReference type="EMBL" id="JAQNDN010000019">
    <property type="protein sequence ID" value="MDC0671934.1"/>
    <property type="molecule type" value="Genomic_DNA"/>
</dbReference>
<comment type="caution">
    <text evidence="3">The sequence shown here is derived from an EMBL/GenBank/DDBJ whole genome shotgun (WGS) entry which is preliminary data.</text>
</comment>
<organism evidence="3 4">
    <name type="scientific">Nannocystis radixulma</name>
    <dbReference type="NCBI Taxonomy" id="2995305"/>
    <lineage>
        <taxon>Bacteria</taxon>
        <taxon>Pseudomonadati</taxon>
        <taxon>Myxococcota</taxon>
        <taxon>Polyangia</taxon>
        <taxon>Nannocystales</taxon>
        <taxon>Nannocystaceae</taxon>
        <taxon>Nannocystis</taxon>
    </lineage>
</organism>
<evidence type="ECO:0000313" key="4">
    <source>
        <dbReference type="Proteomes" id="UP001217838"/>
    </source>
</evidence>
<evidence type="ECO:0000256" key="2">
    <source>
        <dbReference type="SAM" id="SignalP"/>
    </source>
</evidence>
<evidence type="ECO:0000256" key="1">
    <source>
        <dbReference type="SAM" id="Phobius"/>
    </source>
</evidence>
<keyword evidence="2" id="KW-0732">Signal</keyword>
<keyword evidence="4" id="KW-1185">Reference proteome</keyword>
<feature type="chain" id="PRO_5046547710" evidence="2">
    <location>
        <begin position="23"/>
        <end position="562"/>
    </location>
</feature>
<keyword evidence="1" id="KW-0812">Transmembrane</keyword>
<dbReference type="RefSeq" id="WP_272002869.1">
    <property type="nucleotide sequence ID" value="NZ_JAQNDN010000019.1"/>
</dbReference>
<proteinExistence type="predicted"/>
<dbReference type="Pfam" id="PF10092">
    <property type="entry name" value="DUF2330"/>
    <property type="match status" value="1"/>
</dbReference>
<name>A0ABT5BCR7_9BACT</name>
<dbReference type="InterPro" id="IPR019283">
    <property type="entry name" value="DUF2330"/>
</dbReference>
<dbReference type="Proteomes" id="UP001217838">
    <property type="component" value="Unassembled WGS sequence"/>
</dbReference>
<keyword evidence="1" id="KW-0472">Membrane</keyword>
<keyword evidence="1" id="KW-1133">Transmembrane helix</keyword>
<evidence type="ECO:0000313" key="3">
    <source>
        <dbReference type="EMBL" id="MDC0671934.1"/>
    </source>
</evidence>
<feature type="signal peptide" evidence="2">
    <location>
        <begin position="1"/>
        <end position="22"/>
    </location>
</feature>